<evidence type="ECO:0000313" key="2">
    <source>
        <dbReference type="EMBL" id="MBE9211290.1"/>
    </source>
</evidence>
<evidence type="ECO:0000313" key="3">
    <source>
        <dbReference type="Proteomes" id="UP000620559"/>
    </source>
</evidence>
<dbReference type="Proteomes" id="UP000620559">
    <property type="component" value="Unassembled WGS sequence"/>
</dbReference>
<keyword evidence="3" id="KW-1185">Reference proteome</keyword>
<comment type="caution">
    <text evidence="2">The sequence shown here is derived from an EMBL/GenBank/DDBJ whole genome shotgun (WGS) entry which is preliminary data.</text>
</comment>
<feature type="compositionally biased region" description="Polar residues" evidence="1">
    <location>
        <begin position="34"/>
        <end position="43"/>
    </location>
</feature>
<organism evidence="2 3">
    <name type="scientific">Plectonema cf. radiosum LEGE 06105</name>
    <dbReference type="NCBI Taxonomy" id="945769"/>
    <lineage>
        <taxon>Bacteria</taxon>
        <taxon>Bacillati</taxon>
        <taxon>Cyanobacteriota</taxon>
        <taxon>Cyanophyceae</taxon>
        <taxon>Oscillatoriophycideae</taxon>
        <taxon>Oscillatoriales</taxon>
        <taxon>Microcoleaceae</taxon>
        <taxon>Plectonema</taxon>
    </lineage>
</organism>
<protein>
    <submittedName>
        <fullName evidence="2">Uncharacterized protein</fullName>
    </submittedName>
</protein>
<name>A0A8J7EZ27_9CYAN</name>
<feature type="compositionally biased region" description="Polar residues" evidence="1">
    <location>
        <begin position="1"/>
        <end position="12"/>
    </location>
</feature>
<dbReference type="AlphaFoldDB" id="A0A8J7EZ27"/>
<gene>
    <name evidence="2" type="ORF">IQ247_00900</name>
</gene>
<evidence type="ECO:0000256" key="1">
    <source>
        <dbReference type="SAM" id="MobiDB-lite"/>
    </source>
</evidence>
<proteinExistence type="predicted"/>
<dbReference type="EMBL" id="JADEWL010000002">
    <property type="protein sequence ID" value="MBE9211290.1"/>
    <property type="molecule type" value="Genomic_DNA"/>
</dbReference>
<sequence length="161" mass="17317">MTVSSNGRQASTRQRRIKTGLETSTKLENIKGENVSTDNQNNNTDKVVKADAAKEEVTGTLAISGNRPITSSDLNIAGTMMVSGERPISSSDLQIVDTVNIMGIRPIGANKMQYSETMNLSGIRPIAKSDLVVSQTYSVMGNRPVASNEVDDSYSLMGFLD</sequence>
<dbReference type="RefSeq" id="WP_193915934.1">
    <property type="nucleotide sequence ID" value="NZ_JADEWL010000002.1"/>
</dbReference>
<reference evidence="2" key="1">
    <citation type="submission" date="2020-10" db="EMBL/GenBank/DDBJ databases">
        <authorList>
            <person name="Castelo-Branco R."/>
            <person name="Eusebio N."/>
            <person name="Adriana R."/>
            <person name="Vieira A."/>
            <person name="Brugerolle De Fraissinette N."/>
            <person name="Rezende De Castro R."/>
            <person name="Schneider M.P."/>
            <person name="Vasconcelos V."/>
            <person name="Leao P.N."/>
        </authorList>
    </citation>
    <scope>NUCLEOTIDE SEQUENCE</scope>
    <source>
        <strain evidence="2">LEGE 06105</strain>
    </source>
</reference>
<feature type="region of interest" description="Disordered" evidence="1">
    <location>
        <begin position="1"/>
        <end position="43"/>
    </location>
</feature>
<accession>A0A8J7EZ27</accession>